<comment type="caution">
    <text evidence="2">The sequence shown here is derived from an EMBL/GenBank/DDBJ whole genome shotgun (WGS) entry which is preliminary data.</text>
</comment>
<dbReference type="AlphaFoldDB" id="X1VUL2"/>
<reference evidence="2" key="1">
    <citation type="journal article" date="2014" name="Front. Microbiol.">
        <title>High frequency of phylogenetically diverse reductive dehalogenase-homologous genes in deep subseafloor sedimentary metagenomes.</title>
        <authorList>
            <person name="Kawai M."/>
            <person name="Futagami T."/>
            <person name="Toyoda A."/>
            <person name="Takaki Y."/>
            <person name="Nishi S."/>
            <person name="Hori S."/>
            <person name="Arai W."/>
            <person name="Tsubouchi T."/>
            <person name="Morono Y."/>
            <person name="Uchiyama I."/>
            <person name="Ito T."/>
            <person name="Fujiyama A."/>
            <person name="Inagaki F."/>
            <person name="Takami H."/>
        </authorList>
    </citation>
    <scope>NUCLEOTIDE SEQUENCE</scope>
    <source>
        <strain evidence="2">Expedition CK06-06</strain>
    </source>
</reference>
<proteinExistence type="predicted"/>
<sequence>MIKVIQERDNIYTLQLDVPDIIVLREIATGYGMPLSEMIGSCYNKGIAVYADMICEIAAHETRKRNKDKLFNNTG</sequence>
<organism evidence="2">
    <name type="scientific">marine sediment metagenome</name>
    <dbReference type="NCBI Taxonomy" id="412755"/>
    <lineage>
        <taxon>unclassified sequences</taxon>
        <taxon>metagenomes</taxon>
        <taxon>ecological metagenomes</taxon>
    </lineage>
</organism>
<accession>X1VUL2</accession>
<evidence type="ECO:0000313" key="2">
    <source>
        <dbReference type="EMBL" id="GAJ13930.1"/>
    </source>
</evidence>
<name>X1VUL2_9ZZZZ</name>
<evidence type="ECO:0000313" key="1">
    <source>
        <dbReference type="EMBL" id="GAI71017.1"/>
    </source>
</evidence>
<protein>
    <submittedName>
        <fullName evidence="2">Uncharacterized protein</fullName>
    </submittedName>
</protein>
<gene>
    <name evidence="1" type="ORF">S12H4_03344</name>
    <name evidence="2" type="ORF">S12H4_46047</name>
</gene>
<dbReference type="EMBL" id="BARW01028534">
    <property type="protein sequence ID" value="GAJ13930.1"/>
    <property type="molecule type" value="Genomic_DNA"/>
</dbReference>
<dbReference type="EMBL" id="BARW01000927">
    <property type="protein sequence ID" value="GAI71017.1"/>
    <property type="molecule type" value="Genomic_DNA"/>
</dbReference>